<feature type="domain" description="VOC" evidence="1">
    <location>
        <begin position="4"/>
        <end position="125"/>
    </location>
</feature>
<dbReference type="CDD" id="cd07247">
    <property type="entry name" value="SgaA_N_like"/>
    <property type="match status" value="1"/>
</dbReference>
<dbReference type="PROSITE" id="PS51819">
    <property type="entry name" value="VOC"/>
    <property type="match status" value="1"/>
</dbReference>
<accession>A0ABW8ZFQ4</accession>
<protein>
    <submittedName>
        <fullName evidence="2">VOC family protein</fullName>
    </submittedName>
</protein>
<evidence type="ECO:0000259" key="1">
    <source>
        <dbReference type="PROSITE" id="PS51819"/>
    </source>
</evidence>
<organism evidence="2 3">
    <name type="scientific">Herbaspirillum rhizosphaerae</name>
    <dbReference type="NCBI Taxonomy" id="346179"/>
    <lineage>
        <taxon>Bacteria</taxon>
        <taxon>Pseudomonadati</taxon>
        <taxon>Pseudomonadota</taxon>
        <taxon>Betaproteobacteria</taxon>
        <taxon>Burkholderiales</taxon>
        <taxon>Oxalobacteraceae</taxon>
        <taxon>Herbaspirillum</taxon>
    </lineage>
</organism>
<dbReference type="EMBL" id="JAQQFR010000017">
    <property type="protein sequence ID" value="MFL9880996.1"/>
    <property type="molecule type" value="Genomic_DNA"/>
</dbReference>
<gene>
    <name evidence="2" type="ORF">PQR63_21535</name>
</gene>
<dbReference type="Gene3D" id="3.10.180.10">
    <property type="entry name" value="2,3-Dihydroxybiphenyl 1,2-Dioxygenase, domain 1"/>
    <property type="match status" value="1"/>
</dbReference>
<name>A0ABW8ZFQ4_9BURK</name>
<dbReference type="SUPFAM" id="SSF54593">
    <property type="entry name" value="Glyoxalase/Bleomycin resistance protein/Dihydroxybiphenyl dioxygenase"/>
    <property type="match status" value="1"/>
</dbReference>
<keyword evidence="3" id="KW-1185">Reference proteome</keyword>
<evidence type="ECO:0000313" key="3">
    <source>
        <dbReference type="Proteomes" id="UP001629214"/>
    </source>
</evidence>
<comment type="caution">
    <text evidence="2">The sequence shown here is derived from an EMBL/GenBank/DDBJ whole genome shotgun (WGS) entry which is preliminary data.</text>
</comment>
<dbReference type="PANTHER" id="PTHR33993:SF2">
    <property type="entry name" value="VOC DOMAIN-CONTAINING PROTEIN"/>
    <property type="match status" value="1"/>
</dbReference>
<dbReference type="Pfam" id="PF00903">
    <property type="entry name" value="Glyoxalase"/>
    <property type="match status" value="1"/>
</dbReference>
<dbReference type="PANTHER" id="PTHR33993">
    <property type="entry name" value="GLYOXALASE-RELATED"/>
    <property type="match status" value="1"/>
</dbReference>
<dbReference type="InterPro" id="IPR029068">
    <property type="entry name" value="Glyas_Bleomycin-R_OHBP_Dase"/>
</dbReference>
<reference evidence="2 3" key="1">
    <citation type="journal article" date="2024" name="Chem. Sci.">
        <title>Discovery of megapolipeptins by genome mining of a Burkholderiales bacteria collection.</title>
        <authorList>
            <person name="Paulo B.S."/>
            <person name="Recchia M.J.J."/>
            <person name="Lee S."/>
            <person name="Fergusson C.H."/>
            <person name="Romanowski S.B."/>
            <person name="Hernandez A."/>
            <person name="Krull N."/>
            <person name="Liu D.Y."/>
            <person name="Cavanagh H."/>
            <person name="Bos A."/>
            <person name="Gray C.A."/>
            <person name="Murphy B.T."/>
            <person name="Linington R.G."/>
            <person name="Eustaquio A.S."/>
        </authorList>
    </citation>
    <scope>NUCLEOTIDE SEQUENCE [LARGE SCALE GENOMIC DNA]</scope>
    <source>
        <strain evidence="2 3">RL21-008-BIB-B</strain>
    </source>
</reference>
<dbReference type="Proteomes" id="UP001629214">
    <property type="component" value="Unassembled WGS sequence"/>
</dbReference>
<evidence type="ECO:0000313" key="2">
    <source>
        <dbReference type="EMBL" id="MFL9880996.1"/>
    </source>
</evidence>
<sequence>MTTQINWFEIPVTDLPRAAKFYETVLAAKLNITCVGPAASEPSMAIFNNAAGQSAGCLLISDAAKPTSDGVLVYLYAGPSIQNAIDRIVPAGGKIVLDKLELPNQLGYIARFIDTEGNRVALHAMQ</sequence>
<proteinExistence type="predicted"/>
<dbReference type="InterPro" id="IPR004360">
    <property type="entry name" value="Glyas_Fos-R_dOase_dom"/>
</dbReference>
<dbReference type="RefSeq" id="WP_094566481.1">
    <property type="nucleotide sequence ID" value="NZ_JAQQFR010000017.1"/>
</dbReference>
<dbReference type="InterPro" id="IPR052164">
    <property type="entry name" value="Anthracycline_SecMetBiosynth"/>
</dbReference>
<dbReference type="InterPro" id="IPR037523">
    <property type="entry name" value="VOC_core"/>
</dbReference>